<dbReference type="EMBL" id="HACA01008435">
    <property type="protein sequence ID" value="CDW25796.1"/>
    <property type="molecule type" value="Transcribed_RNA"/>
</dbReference>
<evidence type="ECO:0000313" key="1">
    <source>
        <dbReference type="EMBL" id="CDW25796.1"/>
    </source>
</evidence>
<reference evidence="1" key="1">
    <citation type="submission" date="2014-05" db="EMBL/GenBank/DDBJ databases">
        <authorList>
            <person name="Chronopoulou M."/>
        </authorList>
    </citation>
    <scope>NUCLEOTIDE SEQUENCE</scope>
    <source>
        <tissue evidence="1">Whole organism</tissue>
    </source>
</reference>
<organism evidence="1">
    <name type="scientific">Lepeophtheirus salmonis</name>
    <name type="common">Salmon louse</name>
    <name type="synonym">Caligus salmonis</name>
    <dbReference type="NCBI Taxonomy" id="72036"/>
    <lineage>
        <taxon>Eukaryota</taxon>
        <taxon>Metazoa</taxon>
        <taxon>Ecdysozoa</taxon>
        <taxon>Arthropoda</taxon>
        <taxon>Crustacea</taxon>
        <taxon>Multicrustacea</taxon>
        <taxon>Hexanauplia</taxon>
        <taxon>Copepoda</taxon>
        <taxon>Siphonostomatoida</taxon>
        <taxon>Caligidae</taxon>
        <taxon>Lepeophtheirus</taxon>
    </lineage>
</organism>
<name>A0A0K2TJV8_LEPSM</name>
<accession>A0A0K2TJV8</accession>
<proteinExistence type="predicted"/>
<dbReference type="AlphaFoldDB" id="A0A0K2TJV8"/>
<protein>
    <submittedName>
        <fullName evidence="1">Uncharacterized protein</fullName>
    </submittedName>
</protein>
<sequence>MLCSPKYREKRSTLSVRVYNHLPIVFQSQKRLCSNNENRRELEESRL</sequence>